<name>A0A5J6WYL7_9GAMM</name>
<comment type="subcellular location">
    <subcellularLocation>
        <location evidence="1">Cytoplasm</location>
    </subcellularLocation>
</comment>
<feature type="transmembrane region" description="Helical" evidence="8">
    <location>
        <begin position="482"/>
        <end position="505"/>
    </location>
</feature>
<organism evidence="9 10">
    <name type="scientific">Aeromonas simiae</name>
    <dbReference type="NCBI Taxonomy" id="218936"/>
    <lineage>
        <taxon>Bacteria</taxon>
        <taxon>Pseudomonadati</taxon>
        <taxon>Pseudomonadota</taxon>
        <taxon>Gammaproteobacteria</taxon>
        <taxon>Aeromonadales</taxon>
        <taxon>Aeromonadaceae</taxon>
        <taxon>Aeromonas</taxon>
    </lineage>
</organism>
<dbReference type="RefSeq" id="WP_193001294.1">
    <property type="nucleotide sequence ID" value="NZ_CP040449.1"/>
</dbReference>
<keyword evidence="8" id="KW-0812">Transmembrane</keyword>
<evidence type="ECO:0000313" key="9">
    <source>
        <dbReference type="EMBL" id="QFI55394.1"/>
    </source>
</evidence>
<dbReference type="PANTHER" id="PTHR46630">
    <property type="entry name" value="TETRATRICOPEPTIDE REPEAT PROTEIN 29"/>
    <property type="match status" value="1"/>
</dbReference>
<dbReference type="SUPFAM" id="SSF48452">
    <property type="entry name" value="TPR-like"/>
    <property type="match status" value="2"/>
</dbReference>
<dbReference type="PANTHER" id="PTHR46630:SF1">
    <property type="entry name" value="TETRATRICOPEPTIDE REPEAT PROTEIN 29"/>
    <property type="match status" value="1"/>
</dbReference>
<dbReference type="GO" id="GO:0005737">
    <property type="term" value="C:cytoplasm"/>
    <property type="evidence" value="ECO:0007669"/>
    <property type="project" value="UniProtKB-SubCell"/>
</dbReference>
<reference evidence="9 10" key="1">
    <citation type="submission" date="2019-05" db="EMBL/GenBank/DDBJ databases">
        <title>OXA-830, a novel chromosomally encoded expanded-spectrum class D beta-lactamase in Aeromonas simiae.</title>
        <authorList>
            <person name="Zhou W."/>
            <person name="Chen Q."/>
        </authorList>
    </citation>
    <scope>NUCLEOTIDE SEQUENCE [LARGE SCALE GENOMIC DNA]</scope>
    <source>
        <strain evidence="9 10">A6</strain>
    </source>
</reference>
<evidence type="ECO:0000256" key="7">
    <source>
        <dbReference type="SAM" id="Coils"/>
    </source>
</evidence>
<sequence>MNSLLLAMMISSLSTPDLELARESLPNELQPAQSLAFSRPDECLRLTNAFLKRLAEHPSQVLGSNQSHAYREPLLNYRTVEQINSAQLLKGFCQAKAGQGESAMRTFALALEAARQEKLPGQAASALYLQARLLAQDESRAYLARPLLEQLDKELNTPPLYRHALQVYSHLFEASLAMSEHRIEQAKQQMTLAQQAAERSSEPLRLAWVNAVQGDLFLLQKQPELALGQYFDALKRVEESEEHAFLGRLTGQIAALYRREGDLKKALSFASESADHYQNQGDPRPLSEALIELARLNRELGDMNMALVYFFNALDLQGDDPSRSETARLKFEIGKTYLQNGNLVQARNYLTAARQAYEFGDSKEAQIDTLLLLGELHLRQNESGIAILQLENALTLANRIGDSLRQRNTHRLLATAYEQKGYYQQALDSYKKYHQSSELSRQQEAALYQDGLTEHYQQVEYQQQLSQLTHELKQERSERQRYQWTSVVTGLSLALFAWLFFTLWIKLRTARQQNKLLGKSLQREPRSGLPNWQRLLQRTPVEIAKRRQSSDRWYLGEQGDKAFDDKLHYLLFKVPFLADCRERFGHQVASELEQQFGRYLAAGNPPDGRIYDLREGHLLYVIPQRHVTDLPKLAGELLAWLHDFPSELPLERRCALGIVSYPFLPKAAGAVDHQRLFDLCFLALAGALQLAERSGEAVWLELAAVDCQQAAFFHGDVWERCLMAIDKGLVKVNSSHEKQWVEWHELARKQPAGVVDHSQ</sequence>
<keyword evidence="3" id="KW-0677">Repeat</keyword>
<protein>
    <submittedName>
        <fullName evidence="9">Uncharacterized protein</fullName>
    </submittedName>
</protein>
<dbReference type="InterPro" id="IPR011990">
    <property type="entry name" value="TPR-like_helical_dom_sf"/>
</dbReference>
<dbReference type="SMART" id="SM00028">
    <property type="entry name" value="TPR"/>
    <property type="match status" value="7"/>
</dbReference>
<feature type="coiled-coil region" evidence="7">
    <location>
        <begin position="458"/>
        <end position="485"/>
    </location>
</feature>
<evidence type="ECO:0000256" key="8">
    <source>
        <dbReference type="SAM" id="Phobius"/>
    </source>
</evidence>
<evidence type="ECO:0000256" key="5">
    <source>
        <dbReference type="ARBA" id="ARBA00038253"/>
    </source>
</evidence>
<keyword evidence="8" id="KW-1133">Transmembrane helix</keyword>
<keyword evidence="7" id="KW-0175">Coiled coil</keyword>
<evidence type="ECO:0000256" key="4">
    <source>
        <dbReference type="ARBA" id="ARBA00022803"/>
    </source>
</evidence>
<proteinExistence type="inferred from homology"/>
<dbReference type="EMBL" id="CP040449">
    <property type="protein sequence ID" value="QFI55394.1"/>
    <property type="molecule type" value="Genomic_DNA"/>
</dbReference>
<evidence type="ECO:0000256" key="2">
    <source>
        <dbReference type="ARBA" id="ARBA00022490"/>
    </source>
</evidence>
<evidence type="ECO:0000256" key="3">
    <source>
        <dbReference type="ARBA" id="ARBA00022737"/>
    </source>
</evidence>
<evidence type="ECO:0000256" key="6">
    <source>
        <dbReference type="PROSITE-ProRule" id="PRU00339"/>
    </source>
</evidence>
<dbReference type="InterPro" id="IPR019734">
    <property type="entry name" value="TPR_rpt"/>
</dbReference>
<evidence type="ECO:0000256" key="1">
    <source>
        <dbReference type="ARBA" id="ARBA00004496"/>
    </source>
</evidence>
<gene>
    <name evidence="9" type="ORF">FE240_12290</name>
</gene>
<keyword evidence="2" id="KW-0963">Cytoplasm</keyword>
<dbReference type="KEGG" id="asim:FE240_12290"/>
<keyword evidence="4 6" id="KW-0802">TPR repeat</keyword>
<evidence type="ECO:0000313" key="10">
    <source>
        <dbReference type="Proteomes" id="UP000594034"/>
    </source>
</evidence>
<dbReference type="Proteomes" id="UP000594034">
    <property type="component" value="Chromosome"/>
</dbReference>
<dbReference type="InterPro" id="IPR051476">
    <property type="entry name" value="Bac_ResReg_Asp_Phosphatase"/>
</dbReference>
<dbReference type="PROSITE" id="PS50005">
    <property type="entry name" value="TPR"/>
    <property type="match status" value="1"/>
</dbReference>
<dbReference type="Gene3D" id="1.25.40.10">
    <property type="entry name" value="Tetratricopeptide repeat domain"/>
    <property type="match status" value="2"/>
</dbReference>
<accession>A0A5J6WYL7</accession>
<keyword evidence="10" id="KW-1185">Reference proteome</keyword>
<dbReference type="AlphaFoldDB" id="A0A5J6WYL7"/>
<feature type="repeat" description="TPR" evidence="6">
    <location>
        <begin position="287"/>
        <end position="320"/>
    </location>
</feature>
<keyword evidence="8" id="KW-0472">Membrane</keyword>
<comment type="similarity">
    <text evidence="5">Belongs to the Rap family.</text>
</comment>